<dbReference type="EMBL" id="VSWC01000054">
    <property type="protein sequence ID" value="KAA1100208.1"/>
    <property type="molecule type" value="Genomic_DNA"/>
</dbReference>
<proteinExistence type="predicted"/>
<feature type="region of interest" description="Disordered" evidence="1">
    <location>
        <begin position="52"/>
        <end position="77"/>
    </location>
</feature>
<keyword evidence="3" id="KW-1185">Reference proteome</keyword>
<reference evidence="2 3" key="1">
    <citation type="submission" date="2019-05" db="EMBL/GenBank/DDBJ databases">
        <title>Emergence of the Ug99 lineage of the wheat stem rust pathogen through somatic hybridization.</title>
        <authorList>
            <person name="Li F."/>
            <person name="Upadhyaya N.M."/>
            <person name="Sperschneider J."/>
            <person name="Matny O."/>
            <person name="Nguyen-Phuc H."/>
            <person name="Mago R."/>
            <person name="Raley C."/>
            <person name="Miller M.E."/>
            <person name="Silverstein K.A.T."/>
            <person name="Henningsen E."/>
            <person name="Hirsch C.D."/>
            <person name="Visser B."/>
            <person name="Pretorius Z.A."/>
            <person name="Steffenson B.J."/>
            <person name="Schwessinger B."/>
            <person name="Dodds P.N."/>
            <person name="Figueroa M."/>
        </authorList>
    </citation>
    <scope>NUCLEOTIDE SEQUENCE [LARGE SCALE GENOMIC DNA]</scope>
    <source>
        <strain evidence="2">21-0</strain>
    </source>
</reference>
<evidence type="ECO:0000313" key="3">
    <source>
        <dbReference type="Proteomes" id="UP000324748"/>
    </source>
</evidence>
<gene>
    <name evidence="2" type="ORF">PGT21_031678</name>
</gene>
<dbReference type="AlphaFoldDB" id="A0A5B0PIB9"/>
<evidence type="ECO:0000313" key="2">
    <source>
        <dbReference type="EMBL" id="KAA1100208.1"/>
    </source>
</evidence>
<accession>A0A5B0PIB9</accession>
<feature type="compositionally biased region" description="Polar residues" evidence="1">
    <location>
        <begin position="52"/>
        <end position="61"/>
    </location>
</feature>
<dbReference type="Proteomes" id="UP000324748">
    <property type="component" value="Unassembled WGS sequence"/>
</dbReference>
<organism evidence="2 3">
    <name type="scientific">Puccinia graminis f. sp. tritici</name>
    <dbReference type="NCBI Taxonomy" id="56615"/>
    <lineage>
        <taxon>Eukaryota</taxon>
        <taxon>Fungi</taxon>
        <taxon>Dikarya</taxon>
        <taxon>Basidiomycota</taxon>
        <taxon>Pucciniomycotina</taxon>
        <taxon>Pucciniomycetes</taxon>
        <taxon>Pucciniales</taxon>
        <taxon>Pucciniaceae</taxon>
        <taxon>Puccinia</taxon>
    </lineage>
</organism>
<comment type="caution">
    <text evidence="2">The sequence shown here is derived from an EMBL/GenBank/DDBJ whole genome shotgun (WGS) entry which is preliminary data.</text>
</comment>
<evidence type="ECO:0000256" key="1">
    <source>
        <dbReference type="SAM" id="MobiDB-lite"/>
    </source>
</evidence>
<protein>
    <submittedName>
        <fullName evidence="2">Uncharacterized protein</fullName>
    </submittedName>
</protein>
<name>A0A5B0PIB9_PUCGR</name>
<sequence>MFLMDRVRLDGLTTHIAEEGKKQEAGRKNAKQGFREQSILLIYPRLPTFDSQLGSGWPESQNDTHSEHPASSNSMRMFVQGEREKALKCISNAQFELNGKGQL</sequence>